<dbReference type="PANTHER" id="PTHR43101:SF1">
    <property type="entry name" value="BETA-FRUCTOSIDASE"/>
    <property type="match status" value="1"/>
</dbReference>
<evidence type="ECO:0000259" key="6">
    <source>
        <dbReference type="Pfam" id="PF00251"/>
    </source>
</evidence>
<dbReference type="EC" id="3.2.1.26" evidence="2"/>
<reference evidence="7 8" key="1">
    <citation type="submission" date="2015-09" db="EMBL/GenBank/DDBJ databases">
        <authorList>
            <consortium name="Pathogen Informatics"/>
        </authorList>
    </citation>
    <scope>NUCLEOTIDE SEQUENCE [LARGE SCALE GENOMIC DNA]</scope>
    <source>
        <strain evidence="7 8">2789STDY5608822</strain>
    </source>
</reference>
<name>A0A8D9L9G1_PARDI</name>
<feature type="signal peptide" evidence="5">
    <location>
        <begin position="1"/>
        <end position="22"/>
    </location>
</feature>
<dbReference type="SMART" id="SM00640">
    <property type="entry name" value="Glyco_32"/>
    <property type="match status" value="1"/>
</dbReference>
<feature type="domain" description="Glycosyl hydrolase family 32 N-terminal" evidence="6">
    <location>
        <begin position="53"/>
        <end position="304"/>
    </location>
</feature>
<dbReference type="SUPFAM" id="SSF75005">
    <property type="entry name" value="Arabinanase/levansucrase/invertase"/>
    <property type="match status" value="1"/>
</dbReference>
<comment type="caution">
    <text evidence="7">The sequence shown here is derived from an EMBL/GenBank/DDBJ whole genome shotgun (WGS) entry which is preliminary data.</text>
</comment>
<dbReference type="GO" id="GO:0004564">
    <property type="term" value="F:beta-fructofuranosidase activity"/>
    <property type="evidence" value="ECO:0007669"/>
    <property type="project" value="UniProtKB-EC"/>
</dbReference>
<comment type="similarity">
    <text evidence="1">Belongs to the glycosyl hydrolase 32 family.</text>
</comment>
<protein>
    <recommendedName>
        <fullName evidence="2">beta-fructofuranosidase</fullName>
        <ecNumber evidence="2">3.2.1.26</ecNumber>
    </recommendedName>
</protein>
<dbReference type="InterPro" id="IPR001362">
    <property type="entry name" value="Glyco_hydro_32"/>
</dbReference>
<evidence type="ECO:0000313" key="7">
    <source>
        <dbReference type="EMBL" id="CUO44737.1"/>
    </source>
</evidence>
<evidence type="ECO:0000256" key="5">
    <source>
        <dbReference type="SAM" id="SignalP"/>
    </source>
</evidence>
<dbReference type="InterPro" id="IPR051214">
    <property type="entry name" value="GH32_Enzymes"/>
</dbReference>
<feature type="chain" id="PRO_5034415003" description="beta-fructofuranosidase" evidence="5">
    <location>
        <begin position="23"/>
        <end position="492"/>
    </location>
</feature>
<dbReference type="Pfam" id="PF00251">
    <property type="entry name" value="Glyco_hydro_32N"/>
    <property type="match status" value="1"/>
</dbReference>
<dbReference type="InterPro" id="IPR023296">
    <property type="entry name" value="Glyco_hydro_beta-prop_sf"/>
</dbReference>
<keyword evidence="4 7" id="KW-0326">Glycosidase</keyword>
<dbReference type="PANTHER" id="PTHR43101">
    <property type="entry name" value="BETA-FRUCTOSIDASE"/>
    <property type="match status" value="1"/>
</dbReference>
<keyword evidence="3 7" id="KW-0378">Hydrolase</keyword>
<dbReference type="Proteomes" id="UP000095455">
    <property type="component" value="Unassembled WGS sequence"/>
</dbReference>
<dbReference type="AlphaFoldDB" id="A0A8D9L9G1"/>
<dbReference type="Gene3D" id="2.115.10.20">
    <property type="entry name" value="Glycosyl hydrolase domain, family 43"/>
    <property type="match status" value="1"/>
</dbReference>
<dbReference type="GO" id="GO:0005975">
    <property type="term" value="P:carbohydrate metabolic process"/>
    <property type="evidence" value="ECO:0007669"/>
    <property type="project" value="InterPro"/>
</dbReference>
<dbReference type="CDD" id="cd08995">
    <property type="entry name" value="GH32_EcAec43-like"/>
    <property type="match status" value="1"/>
</dbReference>
<evidence type="ECO:0000256" key="4">
    <source>
        <dbReference type="ARBA" id="ARBA00023295"/>
    </source>
</evidence>
<gene>
    <name evidence="7" type="primary">sacC_2</name>
    <name evidence="7" type="ORF">ERS852380_02333</name>
</gene>
<proteinExistence type="inferred from homology"/>
<evidence type="ECO:0000256" key="3">
    <source>
        <dbReference type="ARBA" id="ARBA00022801"/>
    </source>
</evidence>
<accession>A0A8D9L9G1</accession>
<dbReference type="InterPro" id="IPR013148">
    <property type="entry name" value="Glyco_hydro_32_N"/>
</dbReference>
<keyword evidence="5" id="KW-0732">Signal</keyword>
<organism evidence="7 8">
    <name type="scientific">Parabacteroides distasonis</name>
    <dbReference type="NCBI Taxonomy" id="823"/>
    <lineage>
        <taxon>Bacteria</taxon>
        <taxon>Pseudomonadati</taxon>
        <taxon>Bacteroidota</taxon>
        <taxon>Bacteroidia</taxon>
        <taxon>Bacteroidales</taxon>
        <taxon>Tannerellaceae</taxon>
        <taxon>Parabacteroides</taxon>
    </lineage>
</organism>
<evidence type="ECO:0000313" key="8">
    <source>
        <dbReference type="Proteomes" id="UP000095455"/>
    </source>
</evidence>
<dbReference type="RefSeq" id="WP_057317119.1">
    <property type="nucleotide sequence ID" value="NZ_CYYK01000007.1"/>
</dbReference>
<dbReference type="PROSITE" id="PS51257">
    <property type="entry name" value="PROKAR_LIPOPROTEIN"/>
    <property type="match status" value="1"/>
</dbReference>
<evidence type="ECO:0000256" key="2">
    <source>
        <dbReference type="ARBA" id="ARBA00012758"/>
    </source>
</evidence>
<dbReference type="EMBL" id="CYYK01000007">
    <property type="protein sequence ID" value="CUO44737.1"/>
    <property type="molecule type" value="Genomic_DNA"/>
</dbReference>
<sequence>MKKIFISIALMIAGCAIGQAQFSVKYDSEVQPKDNIQYFTPAGNNLFVGDCIPFYKDGVFYLYWLLDEGHHSALNGLGGHQWCVSTSSDLKSWRHHPIAIGIDENWEKSICTGSVTFDGKQYYAFYATRLITQDDQINEQLSYAVSKDGLTFKKQKPNPFYTSAPGYSKRHFRDPKVIIDKEGVFHLFVSSETDNYVISEGRGCLVHLTSKDLKNWQVQEPLISGMRDVPECPDYFQWNGWYYLVYGQGGDTYYVKSRNPYGPWEYPESQALLEQWVNVAKTAEFKDNRRIVAGWVPSKRENKDYGPERFGGSIILREAYQLPNGDLATKFPTEAIWATRSPLHVNLTEAENAKKVSDREVLLDAQGAIGGAYIKDIPYNCRGTLEIEPVSNSDEYGLFLRAKDKANDGYKLSLNPNKRTVRLGEDAFIEVVPGLDEPVKVDIIMKNDIIDVCIGDRRCIVNRLPEKKGNYLWFYAKQGTVKFRNIKVSPLL</sequence>
<evidence type="ECO:0000256" key="1">
    <source>
        <dbReference type="ARBA" id="ARBA00009902"/>
    </source>
</evidence>